<feature type="chain" id="PRO_5039432389" evidence="3">
    <location>
        <begin position="25"/>
        <end position="1162"/>
    </location>
</feature>
<gene>
    <name evidence="5" type="ORF">SAMN05192532_102540</name>
</gene>
<dbReference type="InterPro" id="IPR051465">
    <property type="entry name" value="Cell_Envelope_Struct_Comp"/>
</dbReference>
<sequence>MAYQPKSYRKFLATSLSAAVVASAGVAAVQTQEAQGAEQFSDVNDAYWASEYIERLASQGIINGYPDGTYRPGNEIVRGQVAELLVRAFDLPLDTDAEAPFEDLNDDSYYTPYAAAVKEAGLIQGREDNTVFAGSRDLTRAQMATILVRAFDLEPLEGVEADVADLEDAHESHRDNIEILAQHNITSTADGMFRPKETVTRAQFAAFLDRAMSIEEPTDIAEVNALTDDGHVLEVQFTTPYRGEIDRSQVRVFETSSGERKGVERVELSSDGLTAEVHLFDNTSENAEDEVPRLVEHTIQIGDLEHNFTRPDFIQHRVVEIDIADSEFTILTDDGNTETITVPEEFEDFNYQRLLGEEVSVWFDENNDLIDYSIEDPTADYDAIEITEDDEIELLTTGEDLDISDDQFDNVDEDEFRFYVDGEEENIENYVDRKFNFAKVGYDDSGDVAYISAYNLSNFLVVDRVEDNEVIGYEGEGTGGAFDAKDATIVKDGEVIDLDDLEEGDVLFFNADANGDDGFAEVYNNEVQGEIDTVYSDSIRVDGEVYDFNYDSADIEDFQVDYEGGAVYLNDEGETEYIDSDAAEELQAAGEVVLHLDRAGNLVYIDGDLADVESNTKPSVLTADVKFDSNFGNDLAQIEAVTSDDEERLFEIQLTNLDTITVNGVDYDIDDADDRDADEWDPTVDGDNIVLVSGDGEEVTIEAEYLAEGQLVQLHLDDDGDLEELEFFTANNTDEGTDVLADNEVLEPGDTYFHAVSGAKRINNNTVVFDATDGFDADDITVTTWDNYSGSDIDDATVIYDEDDEAIAIVINETTTSDVVYEEAVITQVLRNTDEEVVEVTAYVNGEEETYEVNDVNVDLAKGDVAVLEFDDNNDNLVEDIQVAGDSQYDSRIITGDVDEVNVGTREVTIDGTVYTLVSDGAVVDVSDSSDISEEALRDLRGEEDVTVVLDETSGRFAKFFVIGADVDGSDDDDEGDVTAPTVTLEDATATAGDTGVDVTYSVADVEETADVDFEITDEEGNAVGSVATETVEEDVTDATATITVEDGIAEGDYTITASVGDEEVTANLTVSGDDPVTSLNDYNEEAYQVFESDITGDWVVAVLRSELPEELADAENFELVLDGTTYSFTVSPLNEERFIIDTEVSASYSEDDILNAEFNAS</sequence>
<feature type="signal peptide" evidence="3">
    <location>
        <begin position="1"/>
        <end position="24"/>
    </location>
</feature>
<dbReference type="AlphaFoldDB" id="A0A1I2BW16"/>
<evidence type="ECO:0000256" key="3">
    <source>
        <dbReference type="SAM" id="SignalP"/>
    </source>
</evidence>
<feature type="domain" description="SLH" evidence="4">
    <location>
        <begin position="36"/>
        <end position="99"/>
    </location>
</feature>
<accession>A0A1I2BW16</accession>
<organism evidence="5 6">
    <name type="scientific">Alteribacillus iranensis</name>
    <dbReference type="NCBI Taxonomy" id="930128"/>
    <lineage>
        <taxon>Bacteria</taxon>
        <taxon>Bacillati</taxon>
        <taxon>Bacillota</taxon>
        <taxon>Bacilli</taxon>
        <taxon>Bacillales</taxon>
        <taxon>Bacillaceae</taxon>
        <taxon>Alteribacillus</taxon>
    </lineage>
</organism>
<evidence type="ECO:0000313" key="5">
    <source>
        <dbReference type="EMBL" id="SFE60281.1"/>
    </source>
</evidence>
<dbReference type="Pfam" id="PF00395">
    <property type="entry name" value="SLH"/>
    <property type="match status" value="3"/>
</dbReference>
<dbReference type="InterPro" id="IPR001119">
    <property type="entry name" value="SLH_dom"/>
</dbReference>
<feature type="domain" description="SLH" evidence="4">
    <location>
        <begin position="100"/>
        <end position="161"/>
    </location>
</feature>
<dbReference type="STRING" id="930128.SAMN05192532_102540"/>
<proteinExistence type="predicted"/>
<keyword evidence="1 3" id="KW-0732">Signal</keyword>
<dbReference type="Proteomes" id="UP000199516">
    <property type="component" value="Unassembled WGS sequence"/>
</dbReference>
<reference evidence="5 6" key="1">
    <citation type="submission" date="2016-10" db="EMBL/GenBank/DDBJ databases">
        <authorList>
            <person name="de Groot N.N."/>
        </authorList>
    </citation>
    <scope>NUCLEOTIDE SEQUENCE [LARGE SCALE GENOMIC DNA]</scope>
    <source>
        <strain evidence="5 6">DSM 23995</strain>
    </source>
</reference>
<keyword evidence="2" id="KW-0175">Coiled coil</keyword>
<name>A0A1I2BW16_9BACI</name>
<evidence type="ECO:0000256" key="2">
    <source>
        <dbReference type="SAM" id="Coils"/>
    </source>
</evidence>
<feature type="domain" description="SLH" evidence="4">
    <location>
        <begin position="163"/>
        <end position="222"/>
    </location>
</feature>
<dbReference type="EMBL" id="FONT01000002">
    <property type="protein sequence ID" value="SFE60281.1"/>
    <property type="molecule type" value="Genomic_DNA"/>
</dbReference>
<protein>
    <submittedName>
        <fullName evidence="5">S-layer homology domain-containing protein</fullName>
    </submittedName>
</protein>
<dbReference type="RefSeq" id="WP_177194734.1">
    <property type="nucleotide sequence ID" value="NZ_FONT01000002.1"/>
</dbReference>
<dbReference type="PANTHER" id="PTHR43308:SF5">
    <property type="entry name" value="S-LAYER PROTEIN _ PEPTIDOGLYCAN ENDO-BETA-N-ACETYLGLUCOSAMINIDASE"/>
    <property type="match status" value="1"/>
</dbReference>
<evidence type="ECO:0000259" key="4">
    <source>
        <dbReference type="PROSITE" id="PS51272"/>
    </source>
</evidence>
<keyword evidence="6" id="KW-1185">Reference proteome</keyword>
<evidence type="ECO:0000313" key="6">
    <source>
        <dbReference type="Proteomes" id="UP000199516"/>
    </source>
</evidence>
<feature type="coiled-coil region" evidence="2">
    <location>
        <begin position="156"/>
        <end position="183"/>
    </location>
</feature>
<dbReference type="PROSITE" id="PS51272">
    <property type="entry name" value="SLH"/>
    <property type="match status" value="3"/>
</dbReference>
<dbReference type="PANTHER" id="PTHR43308">
    <property type="entry name" value="OUTER MEMBRANE PROTEIN ALPHA-RELATED"/>
    <property type="match status" value="1"/>
</dbReference>
<evidence type="ECO:0000256" key="1">
    <source>
        <dbReference type="ARBA" id="ARBA00022729"/>
    </source>
</evidence>